<feature type="transmembrane region" description="Helical" evidence="1">
    <location>
        <begin position="113"/>
        <end position="130"/>
    </location>
</feature>
<protein>
    <recommendedName>
        <fullName evidence="2">VTT domain-containing protein</fullName>
    </recommendedName>
</protein>
<keyword evidence="1" id="KW-0472">Membrane</keyword>
<comment type="caution">
    <text evidence="3">The sequence shown here is derived from an EMBL/GenBank/DDBJ whole genome shotgun (WGS) entry which is preliminary data.</text>
</comment>
<dbReference type="OrthoDB" id="202840at2759"/>
<evidence type="ECO:0000313" key="3">
    <source>
        <dbReference type="EMBL" id="KAE9445492.1"/>
    </source>
</evidence>
<accession>A0A6A4KJD7</accession>
<feature type="transmembrane region" description="Helical" evidence="1">
    <location>
        <begin position="271"/>
        <end position="291"/>
    </location>
</feature>
<evidence type="ECO:0000256" key="1">
    <source>
        <dbReference type="SAM" id="Phobius"/>
    </source>
</evidence>
<gene>
    <name evidence="3" type="ORF">C3L33_22611</name>
</gene>
<dbReference type="InterPro" id="IPR032816">
    <property type="entry name" value="VTT_dom"/>
</dbReference>
<keyword evidence="1" id="KW-0812">Transmembrane</keyword>
<proteinExistence type="predicted"/>
<dbReference type="Pfam" id="PF09335">
    <property type="entry name" value="VTT_dom"/>
    <property type="match status" value="1"/>
</dbReference>
<feature type="transmembrane region" description="Helical" evidence="1">
    <location>
        <begin position="227"/>
        <end position="247"/>
    </location>
</feature>
<dbReference type="AlphaFoldDB" id="A0A6A4KJD7"/>
<feature type="transmembrane region" description="Helical" evidence="1">
    <location>
        <begin position="142"/>
        <end position="166"/>
    </location>
</feature>
<dbReference type="EMBL" id="QEFC01004125">
    <property type="protein sequence ID" value="KAE9445492.1"/>
    <property type="molecule type" value="Genomic_DNA"/>
</dbReference>
<reference evidence="3" key="1">
    <citation type="journal article" date="2019" name="Genome Biol. Evol.">
        <title>The Rhododendron genome and chromosomal organization provide insight into shared whole-genome duplications across the heath family (Ericaceae).</title>
        <authorList>
            <person name="Soza V.L."/>
            <person name="Lindsley D."/>
            <person name="Waalkes A."/>
            <person name="Ramage E."/>
            <person name="Patwardhan R.P."/>
            <person name="Burton J.N."/>
            <person name="Adey A."/>
            <person name="Kumar A."/>
            <person name="Qiu R."/>
            <person name="Shendure J."/>
            <person name="Hall B."/>
        </authorList>
    </citation>
    <scope>NUCLEOTIDE SEQUENCE</scope>
    <source>
        <strain evidence="3">RSF 1966-606</strain>
    </source>
</reference>
<dbReference type="PANTHER" id="PTHR46431">
    <property type="entry name" value="EXPRESSED PROTEIN"/>
    <property type="match status" value="1"/>
</dbReference>
<feature type="domain" description="VTT" evidence="2">
    <location>
        <begin position="130"/>
        <end position="248"/>
    </location>
</feature>
<keyword evidence="1" id="KW-1133">Transmembrane helix</keyword>
<organism evidence="3">
    <name type="scientific">Rhododendron williamsianum</name>
    <dbReference type="NCBI Taxonomy" id="262921"/>
    <lineage>
        <taxon>Eukaryota</taxon>
        <taxon>Viridiplantae</taxon>
        <taxon>Streptophyta</taxon>
        <taxon>Embryophyta</taxon>
        <taxon>Tracheophyta</taxon>
        <taxon>Spermatophyta</taxon>
        <taxon>Magnoliopsida</taxon>
        <taxon>eudicotyledons</taxon>
        <taxon>Gunneridae</taxon>
        <taxon>Pentapetalae</taxon>
        <taxon>asterids</taxon>
        <taxon>Ericales</taxon>
        <taxon>Ericaceae</taxon>
        <taxon>Ericoideae</taxon>
        <taxon>Rhodoreae</taxon>
        <taxon>Rhododendron</taxon>
    </lineage>
</organism>
<feature type="non-terminal residue" evidence="3">
    <location>
        <position position="1"/>
    </location>
</feature>
<feature type="transmembrane region" description="Helical" evidence="1">
    <location>
        <begin position="83"/>
        <end position="101"/>
    </location>
</feature>
<evidence type="ECO:0000259" key="2">
    <source>
        <dbReference type="Pfam" id="PF09335"/>
    </source>
</evidence>
<name>A0A6A4KJD7_9ERIC</name>
<dbReference type="PANTHER" id="PTHR46431:SF5">
    <property type="entry name" value="EXPRESSED PROTEIN"/>
    <property type="match status" value="1"/>
</dbReference>
<sequence>MLSAEKDWIQMRVELASDYGVERCYMNIDCALEKMPDRAVKLENESLNGGSHSEYVRLGISDDPVVAETDTFQTQAETKYTSVIWWIKAILWCSISVLIPIMQWEATAFGRPVLALVLVASLALFPALLIPSGPSMWLAGMIFGYGIGFVIIMVGTTVGMILPYLIGLPFRDRIHQWLMRWPQKAAMIRLAGEGSWFHQFKVVALFRISPFPYPIFNYTIVVTSMRFWPYFWGSVAGMVPEAFLYIYSSGRLMRTFADVQYGNYHLTAVEIVYNVISLIVAIVTTIAFTIYTKRAIGELQSAKTNGQASGSDHSNFELGKLPLERPKLLGFSSSLS</sequence>